<dbReference type="AlphaFoldDB" id="A0A2S7F9C6"/>
<feature type="transmembrane region" description="Helical" evidence="7">
    <location>
        <begin position="20"/>
        <end position="41"/>
    </location>
</feature>
<feature type="domain" description="ABC transmembrane type-1" evidence="8">
    <location>
        <begin position="75"/>
        <end position="287"/>
    </location>
</feature>
<proteinExistence type="inferred from homology"/>
<feature type="transmembrane region" description="Helical" evidence="7">
    <location>
        <begin position="114"/>
        <end position="133"/>
    </location>
</feature>
<dbReference type="SUPFAM" id="SSF161098">
    <property type="entry name" value="MetI-like"/>
    <property type="match status" value="1"/>
</dbReference>
<dbReference type="RefSeq" id="WP_024040496.1">
    <property type="nucleotide sequence ID" value="NZ_BKBC01000011.1"/>
</dbReference>
<dbReference type="CDD" id="cd06261">
    <property type="entry name" value="TM_PBP2"/>
    <property type="match status" value="1"/>
</dbReference>
<dbReference type="InterPro" id="IPR051393">
    <property type="entry name" value="ABC_transporter_permease"/>
</dbReference>
<feature type="transmembrane region" description="Helical" evidence="7">
    <location>
        <begin position="269"/>
        <end position="288"/>
    </location>
</feature>
<feature type="transmembrane region" description="Helical" evidence="7">
    <location>
        <begin position="207"/>
        <end position="229"/>
    </location>
</feature>
<evidence type="ECO:0000313" key="12">
    <source>
        <dbReference type="Proteomes" id="UP000321089"/>
    </source>
</evidence>
<dbReference type="Proteomes" id="UP000321089">
    <property type="component" value="Unassembled WGS sequence"/>
</dbReference>
<dbReference type="GO" id="GO:0005886">
    <property type="term" value="C:plasma membrane"/>
    <property type="evidence" value="ECO:0007669"/>
    <property type="project" value="UniProtKB-SubCell"/>
</dbReference>
<comment type="subcellular location">
    <subcellularLocation>
        <location evidence="1 7">Cell membrane</location>
        <topology evidence="1 7">Multi-pass membrane protein</topology>
    </subcellularLocation>
</comment>
<evidence type="ECO:0000259" key="8">
    <source>
        <dbReference type="PROSITE" id="PS50928"/>
    </source>
</evidence>
<accession>A0A2S7F9C6</accession>
<dbReference type="Gene3D" id="1.10.3720.10">
    <property type="entry name" value="MetI-like"/>
    <property type="match status" value="1"/>
</dbReference>
<evidence type="ECO:0000256" key="5">
    <source>
        <dbReference type="ARBA" id="ARBA00022989"/>
    </source>
</evidence>
<feature type="transmembrane region" description="Helical" evidence="7">
    <location>
        <begin position="79"/>
        <end position="102"/>
    </location>
</feature>
<evidence type="ECO:0000256" key="4">
    <source>
        <dbReference type="ARBA" id="ARBA00022692"/>
    </source>
</evidence>
<evidence type="ECO:0000256" key="2">
    <source>
        <dbReference type="ARBA" id="ARBA00022448"/>
    </source>
</evidence>
<reference evidence="10 11" key="1">
    <citation type="submission" date="2016-01" db="EMBL/GenBank/DDBJ databases">
        <title>Characterization of the Clostridium difficile lineages that are prevalent in Hong Kong and China.</title>
        <authorList>
            <person name="Kwok J.S.-L."/>
            <person name="Lam W.-Y."/>
            <person name="Ip M."/>
            <person name="Chan T.-F."/>
            <person name="Hawkey P.M."/>
            <person name="Tsui S.K.-W."/>
        </authorList>
    </citation>
    <scope>NUCLEOTIDE SEQUENCE [LARGE SCALE GENOMIC DNA]</scope>
    <source>
        <strain evidence="10 11">300064</strain>
    </source>
</reference>
<evidence type="ECO:0000256" key="6">
    <source>
        <dbReference type="ARBA" id="ARBA00023136"/>
    </source>
</evidence>
<keyword evidence="5 7" id="KW-1133">Transmembrane helix</keyword>
<organism evidence="10 11">
    <name type="scientific">Clostridium butyricum</name>
    <dbReference type="NCBI Taxonomy" id="1492"/>
    <lineage>
        <taxon>Bacteria</taxon>
        <taxon>Bacillati</taxon>
        <taxon>Bacillota</taxon>
        <taxon>Clostridia</taxon>
        <taxon>Eubacteriales</taxon>
        <taxon>Clostridiaceae</taxon>
        <taxon>Clostridium</taxon>
    </lineage>
</organism>
<gene>
    <name evidence="10" type="ORF">AWN73_14925</name>
    <name evidence="9" type="ORF">CBU02nite_11950</name>
</gene>
<dbReference type="InterPro" id="IPR035906">
    <property type="entry name" value="MetI-like_sf"/>
</dbReference>
<dbReference type="Pfam" id="PF00528">
    <property type="entry name" value="BPD_transp_1"/>
    <property type="match status" value="1"/>
</dbReference>
<keyword evidence="2 7" id="KW-0813">Transport</keyword>
<dbReference type="PROSITE" id="PS50928">
    <property type="entry name" value="ABC_TM1"/>
    <property type="match status" value="1"/>
</dbReference>
<evidence type="ECO:0000313" key="10">
    <source>
        <dbReference type="EMBL" id="PPV14060.1"/>
    </source>
</evidence>
<keyword evidence="6 7" id="KW-0472">Membrane</keyword>
<dbReference type="PANTHER" id="PTHR30193">
    <property type="entry name" value="ABC TRANSPORTER PERMEASE PROTEIN"/>
    <property type="match status" value="1"/>
</dbReference>
<comment type="caution">
    <text evidence="10">The sequence shown here is derived from an EMBL/GenBank/DDBJ whole genome shotgun (WGS) entry which is preliminary data.</text>
</comment>
<reference evidence="9 12" key="2">
    <citation type="submission" date="2019-07" db="EMBL/GenBank/DDBJ databases">
        <title>Whole genome shotgun sequence of Clostridium butyricum NBRC 3858.</title>
        <authorList>
            <person name="Hosoyama A."/>
            <person name="Uohara A."/>
            <person name="Ohji S."/>
            <person name="Ichikawa N."/>
        </authorList>
    </citation>
    <scope>NUCLEOTIDE SEQUENCE [LARGE SCALE GENOMIC DNA]</scope>
    <source>
        <strain evidence="9 12">NBRC 3858</strain>
    </source>
</reference>
<evidence type="ECO:0000256" key="7">
    <source>
        <dbReference type="RuleBase" id="RU363032"/>
    </source>
</evidence>
<keyword evidence="4 7" id="KW-0812">Transmembrane</keyword>
<dbReference type="EMBL" id="LRDH01000113">
    <property type="protein sequence ID" value="PPV14060.1"/>
    <property type="molecule type" value="Genomic_DNA"/>
</dbReference>
<dbReference type="PANTHER" id="PTHR30193:SF37">
    <property type="entry name" value="INNER MEMBRANE ABC TRANSPORTER PERMEASE PROTEIN YCJO"/>
    <property type="match status" value="1"/>
</dbReference>
<evidence type="ECO:0000256" key="3">
    <source>
        <dbReference type="ARBA" id="ARBA00022475"/>
    </source>
</evidence>
<evidence type="ECO:0000313" key="11">
    <source>
        <dbReference type="Proteomes" id="UP000238081"/>
    </source>
</evidence>
<dbReference type="Proteomes" id="UP000238081">
    <property type="component" value="Unassembled WGS sequence"/>
</dbReference>
<keyword evidence="3" id="KW-1003">Cell membrane</keyword>
<dbReference type="GO" id="GO:0055085">
    <property type="term" value="P:transmembrane transport"/>
    <property type="evidence" value="ECO:0007669"/>
    <property type="project" value="InterPro"/>
</dbReference>
<dbReference type="EMBL" id="BKBC01000011">
    <property type="protein sequence ID" value="GEQ20689.1"/>
    <property type="molecule type" value="Genomic_DNA"/>
</dbReference>
<comment type="similarity">
    <text evidence="7">Belongs to the binding-protein-dependent transport system permease family.</text>
</comment>
<protein>
    <submittedName>
        <fullName evidence="10">ABC transporter permease</fullName>
    </submittedName>
</protein>
<name>A0A2S7F9C6_CLOBU</name>
<evidence type="ECO:0000256" key="1">
    <source>
        <dbReference type="ARBA" id="ARBA00004651"/>
    </source>
</evidence>
<sequence length="301" mass="33807">MKKNKSNFKIGREKMLPHLFILPSIIVFAVFMFWPLIRTIYLSFFSWNMVKPTKTFVGLENYISIFTDSLTYKVFGNTLMYIIILLVLNFVAPYILSFILSAVIKKGKGFYKSVIFLPSVISLVVGSILYLWILNPISGPAAIIAKFFGLTLPIWSKTEGLVIVVLSLITSWKIFGYNFIVVLAGVSGVSSEVIEAAKMDNVPMYKIFFDIVVPMSSATGIYVFIMTIVQGLQYVFTPIKVITQGGPDNASSNAIYNAYQEAFVLYRTGTASAFAIITMILFIGLLILEFKYVEKGVYYEN</sequence>
<feature type="transmembrane region" description="Helical" evidence="7">
    <location>
        <begin position="161"/>
        <end position="186"/>
    </location>
</feature>
<dbReference type="InterPro" id="IPR000515">
    <property type="entry name" value="MetI-like"/>
</dbReference>
<evidence type="ECO:0000313" key="9">
    <source>
        <dbReference type="EMBL" id="GEQ20689.1"/>
    </source>
</evidence>